<feature type="transmembrane region" description="Helical" evidence="1">
    <location>
        <begin position="61"/>
        <end position="84"/>
    </location>
</feature>
<evidence type="ECO:0000313" key="3">
    <source>
        <dbReference type="Proteomes" id="UP001216907"/>
    </source>
</evidence>
<organism evidence="2 3">
    <name type="scientific">Paludisphaera mucosa</name>
    <dbReference type="NCBI Taxonomy" id="3030827"/>
    <lineage>
        <taxon>Bacteria</taxon>
        <taxon>Pseudomonadati</taxon>
        <taxon>Planctomycetota</taxon>
        <taxon>Planctomycetia</taxon>
        <taxon>Isosphaerales</taxon>
        <taxon>Isosphaeraceae</taxon>
        <taxon>Paludisphaera</taxon>
    </lineage>
</organism>
<dbReference type="RefSeq" id="WP_277864299.1">
    <property type="nucleotide sequence ID" value="NZ_JARRAG010000002.1"/>
</dbReference>
<gene>
    <name evidence="2" type="ORF">PZE19_30065</name>
</gene>
<keyword evidence="1" id="KW-0812">Transmembrane</keyword>
<comment type="caution">
    <text evidence="2">The sequence shown here is derived from an EMBL/GenBank/DDBJ whole genome shotgun (WGS) entry which is preliminary data.</text>
</comment>
<proteinExistence type="predicted"/>
<dbReference type="EMBL" id="JARRAG010000002">
    <property type="protein sequence ID" value="MDG3008031.1"/>
    <property type="molecule type" value="Genomic_DNA"/>
</dbReference>
<feature type="transmembrane region" description="Helical" evidence="1">
    <location>
        <begin position="104"/>
        <end position="129"/>
    </location>
</feature>
<dbReference type="Proteomes" id="UP001216907">
    <property type="component" value="Unassembled WGS sequence"/>
</dbReference>
<feature type="transmembrane region" description="Helical" evidence="1">
    <location>
        <begin position="23"/>
        <end position="49"/>
    </location>
</feature>
<evidence type="ECO:0000256" key="1">
    <source>
        <dbReference type="SAM" id="Phobius"/>
    </source>
</evidence>
<accession>A0ABT6FKD1</accession>
<protein>
    <recommendedName>
        <fullName evidence="4">DUF4190 domain-containing protein</fullName>
    </recommendedName>
</protein>
<keyword evidence="3" id="KW-1185">Reference proteome</keyword>
<keyword evidence="1" id="KW-1133">Transmembrane helix</keyword>
<evidence type="ECO:0008006" key="4">
    <source>
        <dbReference type="Google" id="ProtNLM"/>
    </source>
</evidence>
<keyword evidence="1" id="KW-0472">Membrane</keyword>
<sequence length="130" mass="13297">MSIDFATDFSMTKGLTDGERAQWGLASVIIGAALVLAAPMAMIYCLLLWRSEYTNIPVIPAFIGAVVSLAAILGLAGFGVAAGLKGRRLAGDPRPSPLATAGVASGAAAIVLWIVVGIDLLLILATFAAR</sequence>
<evidence type="ECO:0000313" key="2">
    <source>
        <dbReference type="EMBL" id="MDG3008031.1"/>
    </source>
</evidence>
<name>A0ABT6FKD1_9BACT</name>
<reference evidence="2 3" key="1">
    <citation type="submission" date="2023-03" db="EMBL/GenBank/DDBJ databases">
        <title>Paludisphaera mucosa sp. nov. a novel planctomycete from northern fen.</title>
        <authorList>
            <person name="Ivanova A."/>
        </authorList>
    </citation>
    <scope>NUCLEOTIDE SEQUENCE [LARGE SCALE GENOMIC DNA]</scope>
    <source>
        <strain evidence="2 3">Pla2</strain>
    </source>
</reference>